<dbReference type="EMBL" id="ML121551">
    <property type="protein sequence ID" value="RPB22594.1"/>
    <property type="molecule type" value="Genomic_DNA"/>
</dbReference>
<dbReference type="InParanoid" id="A0A3N4LI61"/>
<reference evidence="3 4" key="1">
    <citation type="journal article" date="2018" name="Nat. Ecol. Evol.">
        <title>Pezizomycetes genomes reveal the molecular basis of ectomycorrhizal truffle lifestyle.</title>
        <authorList>
            <person name="Murat C."/>
            <person name="Payen T."/>
            <person name="Noel B."/>
            <person name="Kuo A."/>
            <person name="Morin E."/>
            <person name="Chen J."/>
            <person name="Kohler A."/>
            <person name="Krizsan K."/>
            <person name="Balestrini R."/>
            <person name="Da Silva C."/>
            <person name="Montanini B."/>
            <person name="Hainaut M."/>
            <person name="Levati E."/>
            <person name="Barry K.W."/>
            <person name="Belfiori B."/>
            <person name="Cichocki N."/>
            <person name="Clum A."/>
            <person name="Dockter R.B."/>
            <person name="Fauchery L."/>
            <person name="Guy J."/>
            <person name="Iotti M."/>
            <person name="Le Tacon F."/>
            <person name="Lindquist E.A."/>
            <person name="Lipzen A."/>
            <person name="Malagnac F."/>
            <person name="Mello A."/>
            <person name="Molinier V."/>
            <person name="Miyauchi S."/>
            <person name="Poulain J."/>
            <person name="Riccioni C."/>
            <person name="Rubini A."/>
            <person name="Sitrit Y."/>
            <person name="Splivallo R."/>
            <person name="Traeger S."/>
            <person name="Wang M."/>
            <person name="Zifcakova L."/>
            <person name="Wipf D."/>
            <person name="Zambonelli A."/>
            <person name="Paolocci F."/>
            <person name="Nowrousian M."/>
            <person name="Ottonello S."/>
            <person name="Baldrian P."/>
            <person name="Spatafora J.W."/>
            <person name="Henrissat B."/>
            <person name="Nagy L.G."/>
            <person name="Aury J.M."/>
            <person name="Wincker P."/>
            <person name="Grigoriev I.V."/>
            <person name="Bonfante P."/>
            <person name="Martin F.M."/>
        </authorList>
    </citation>
    <scope>NUCLEOTIDE SEQUENCE [LARGE SCALE GENOMIC DNA]</scope>
    <source>
        <strain evidence="3 4">ATCC MYA-4762</strain>
    </source>
</reference>
<keyword evidence="2" id="KW-0812">Transmembrane</keyword>
<protein>
    <submittedName>
        <fullName evidence="3">Uncharacterized protein</fullName>
    </submittedName>
</protein>
<evidence type="ECO:0000256" key="2">
    <source>
        <dbReference type="SAM" id="Phobius"/>
    </source>
</evidence>
<feature type="transmembrane region" description="Helical" evidence="2">
    <location>
        <begin position="45"/>
        <end position="70"/>
    </location>
</feature>
<proteinExistence type="predicted"/>
<sequence>MPPAGGMCCPRAADARERPRTYTQQRTFFSKGSRPDTRAPLCHPLLHFFGLFTLQIALFFSLQISSNLLVSLSDCREYRSLSKASIVT</sequence>
<gene>
    <name evidence="3" type="ORF">L211DRAFT_332209</name>
</gene>
<keyword evidence="4" id="KW-1185">Reference proteome</keyword>
<dbReference type="Proteomes" id="UP000267821">
    <property type="component" value="Unassembled WGS sequence"/>
</dbReference>
<feature type="region of interest" description="Disordered" evidence="1">
    <location>
        <begin position="1"/>
        <end position="20"/>
    </location>
</feature>
<accession>A0A3N4LI61</accession>
<evidence type="ECO:0000313" key="4">
    <source>
        <dbReference type="Proteomes" id="UP000267821"/>
    </source>
</evidence>
<evidence type="ECO:0000313" key="3">
    <source>
        <dbReference type="EMBL" id="RPB22594.1"/>
    </source>
</evidence>
<dbReference type="AlphaFoldDB" id="A0A3N4LI61"/>
<keyword evidence="2" id="KW-0472">Membrane</keyword>
<evidence type="ECO:0000256" key="1">
    <source>
        <dbReference type="SAM" id="MobiDB-lite"/>
    </source>
</evidence>
<keyword evidence="2" id="KW-1133">Transmembrane helix</keyword>
<organism evidence="3 4">
    <name type="scientific">Terfezia boudieri ATCC MYA-4762</name>
    <dbReference type="NCBI Taxonomy" id="1051890"/>
    <lineage>
        <taxon>Eukaryota</taxon>
        <taxon>Fungi</taxon>
        <taxon>Dikarya</taxon>
        <taxon>Ascomycota</taxon>
        <taxon>Pezizomycotina</taxon>
        <taxon>Pezizomycetes</taxon>
        <taxon>Pezizales</taxon>
        <taxon>Pezizaceae</taxon>
        <taxon>Terfezia</taxon>
    </lineage>
</organism>
<name>A0A3N4LI61_9PEZI</name>